<keyword evidence="5" id="KW-1133">Transmembrane helix</keyword>
<evidence type="ECO:0000313" key="9">
    <source>
        <dbReference type="EMBL" id="QKV52468.1"/>
    </source>
</evidence>
<dbReference type="Proteomes" id="UP000509579">
    <property type="component" value="Chromosome"/>
</dbReference>
<evidence type="ECO:0000256" key="6">
    <source>
        <dbReference type="ARBA" id="ARBA00023251"/>
    </source>
</evidence>
<dbReference type="PANTHER" id="PTHR42798:SF6">
    <property type="entry name" value="CELL DIVISION ATP-BINDING PROTEIN FTSE"/>
    <property type="match status" value="1"/>
</dbReference>
<evidence type="ECO:0000259" key="8">
    <source>
        <dbReference type="PROSITE" id="PS50893"/>
    </source>
</evidence>
<dbReference type="GO" id="GO:0005524">
    <property type="term" value="F:ATP binding"/>
    <property type="evidence" value="ECO:0007669"/>
    <property type="project" value="UniProtKB-KW"/>
</dbReference>
<dbReference type="AlphaFoldDB" id="A0A6N1X0F6"/>
<evidence type="ECO:0000313" key="10">
    <source>
        <dbReference type="Proteomes" id="UP000509579"/>
    </source>
</evidence>
<gene>
    <name evidence="9" type="ORF">HUK68_05850</name>
</gene>
<dbReference type="Gene3D" id="3.40.50.300">
    <property type="entry name" value="P-loop containing nucleotide triphosphate hydrolases"/>
    <property type="match status" value="1"/>
</dbReference>
<dbReference type="InterPro" id="IPR003593">
    <property type="entry name" value="AAA+_ATPase"/>
</dbReference>
<evidence type="ECO:0000256" key="3">
    <source>
        <dbReference type="ARBA" id="ARBA00022741"/>
    </source>
</evidence>
<dbReference type="FunFam" id="3.40.50.300:FF:000032">
    <property type="entry name" value="Export ABC transporter ATP-binding protein"/>
    <property type="match status" value="1"/>
</dbReference>
<evidence type="ECO:0000256" key="5">
    <source>
        <dbReference type="ARBA" id="ARBA00022989"/>
    </source>
</evidence>
<dbReference type="GO" id="GO:0098796">
    <property type="term" value="C:membrane protein complex"/>
    <property type="evidence" value="ECO:0007669"/>
    <property type="project" value="UniProtKB-ARBA"/>
</dbReference>
<evidence type="ECO:0000256" key="4">
    <source>
        <dbReference type="ARBA" id="ARBA00022840"/>
    </source>
</evidence>
<evidence type="ECO:0000256" key="7">
    <source>
        <dbReference type="ARBA" id="ARBA00038388"/>
    </source>
</evidence>
<keyword evidence="4 9" id="KW-0067">ATP-binding</keyword>
<dbReference type="SMART" id="SM00382">
    <property type="entry name" value="AAA"/>
    <property type="match status" value="1"/>
</dbReference>
<dbReference type="InterPro" id="IPR003439">
    <property type="entry name" value="ABC_transporter-like_ATP-bd"/>
</dbReference>
<evidence type="ECO:0000256" key="1">
    <source>
        <dbReference type="ARBA" id="ARBA00022448"/>
    </source>
</evidence>
<dbReference type="RefSeq" id="WP_175503348.1">
    <property type="nucleotide sequence ID" value="NZ_CAURQT010000034.1"/>
</dbReference>
<keyword evidence="1" id="KW-0813">Transport</keyword>
<comment type="similarity">
    <text evidence="7">Belongs to the ABC transporter superfamily. Macrolide exporter (TC 3.A.1.122) family.</text>
</comment>
<dbReference type="InterPro" id="IPR017871">
    <property type="entry name" value="ABC_transporter-like_CS"/>
</dbReference>
<dbReference type="Pfam" id="PF00005">
    <property type="entry name" value="ABC_tran"/>
    <property type="match status" value="1"/>
</dbReference>
<dbReference type="PANTHER" id="PTHR42798">
    <property type="entry name" value="LIPOPROTEIN-RELEASING SYSTEM ATP-BINDING PROTEIN LOLD"/>
    <property type="match status" value="1"/>
</dbReference>
<dbReference type="GO" id="GO:0046677">
    <property type="term" value="P:response to antibiotic"/>
    <property type="evidence" value="ECO:0007669"/>
    <property type="project" value="UniProtKB-KW"/>
</dbReference>
<keyword evidence="3" id="KW-0547">Nucleotide-binding</keyword>
<keyword evidence="5" id="KW-0812">Transmembrane</keyword>
<protein>
    <submittedName>
        <fullName evidence="9">ABC transporter ATP-binding protein</fullName>
    </submittedName>
</protein>
<accession>A0A6N1X0F6</accession>
<proteinExistence type="inferred from homology"/>
<dbReference type="EMBL" id="CP054840">
    <property type="protein sequence ID" value="QKV52468.1"/>
    <property type="molecule type" value="Genomic_DNA"/>
</dbReference>
<sequence length="252" mass="27624">MTAAGEQALIRLRNITKVYGEGRLAFQALKGVDLDIAQGDFVAIMGPSGSGKSTAMNTLGCLDRPTTGEYLFKGAHVESLSRDERALLRRQYFGFVFQGFHLLARTTALENVELPLLYRGEPTAKRHAAARKALAAVGLTGWEHHTPAELSGGQQQRVAIARAIVTEPVVLLADEPTGNLDSQRSNEIMELLWRLNDDQGITVLMVTHEPDMAAYARRIVRFVDGRIDTDTVNPAPVVWAREQGIAVPTEVH</sequence>
<keyword evidence="10" id="KW-1185">Reference proteome</keyword>
<dbReference type="PROSITE" id="PS50893">
    <property type="entry name" value="ABC_TRANSPORTER_2"/>
    <property type="match status" value="1"/>
</dbReference>
<dbReference type="CDD" id="cd03255">
    <property type="entry name" value="ABC_MJ0796_LolCDE_FtsE"/>
    <property type="match status" value="1"/>
</dbReference>
<evidence type="ECO:0000256" key="2">
    <source>
        <dbReference type="ARBA" id="ARBA00022475"/>
    </source>
</evidence>
<reference evidence="9 10" key="1">
    <citation type="submission" date="2020-06" db="EMBL/GenBank/DDBJ databases">
        <title>Acidovorax antarctica sp. nov., isolated from Corinth ice sheet soil, Antarctic Fields Peninsula.</title>
        <authorList>
            <person name="Xu Q."/>
            <person name="Peng F."/>
        </authorList>
    </citation>
    <scope>NUCLEOTIDE SEQUENCE [LARGE SCALE GENOMIC DNA]</scope>
    <source>
        <strain evidence="9 10">16-35-5</strain>
    </source>
</reference>
<organism evidence="9 10">
    <name type="scientific">Comamonas antarctica</name>
    <dbReference type="NCBI Taxonomy" id="2743470"/>
    <lineage>
        <taxon>Bacteria</taxon>
        <taxon>Pseudomonadati</taxon>
        <taxon>Pseudomonadota</taxon>
        <taxon>Betaproteobacteria</taxon>
        <taxon>Burkholderiales</taxon>
        <taxon>Comamonadaceae</taxon>
        <taxon>Comamonas</taxon>
    </lineage>
</organism>
<feature type="domain" description="ABC transporter" evidence="8">
    <location>
        <begin position="10"/>
        <end position="249"/>
    </location>
</feature>
<keyword evidence="2" id="KW-1003">Cell membrane</keyword>
<name>A0A6N1X0F6_9BURK</name>
<keyword evidence="6" id="KW-0046">Antibiotic resistance</keyword>
<dbReference type="KEGG" id="aant:HUK68_05850"/>
<dbReference type="GO" id="GO:0016887">
    <property type="term" value="F:ATP hydrolysis activity"/>
    <property type="evidence" value="ECO:0007669"/>
    <property type="project" value="InterPro"/>
</dbReference>
<keyword evidence="5" id="KW-0472">Membrane</keyword>
<dbReference type="GO" id="GO:0022857">
    <property type="term" value="F:transmembrane transporter activity"/>
    <property type="evidence" value="ECO:0007669"/>
    <property type="project" value="UniProtKB-ARBA"/>
</dbReference>
<dbReference type="InterPro" id="IPR027417">
    <property type="entry name" value="P-loop_NTPase"/>
</dbReference>
<dbReference type="InterPro" id="IPR017911">
    <property type="entry name" value="MacB-like_ATP-bd"/>
</dbReference>
<dbReference type="SUPFAM" id="SSF52540">
    <property type="entry name" value="P-loop containing nucleoside triphosphate hydrolases"/>
    <property type="match status" value="1"/>
</dbReference>
<dbReference type="PROSITE" id="PS00211">
    <property type="entry name" value="ABC_TRANSPORTER_1"/>
    <property type="match status" value="1"/>
</dbReference>